<dbReference type="GO" id="GO:0003677">
    <property type="term" value="F:DNA binding"/>
    <property type="evidence" value="ECO:0007669"/>
    <property type="project" value="InterPro"/>
</dbReference>
<keyword evidence="7" id="KW-1185">Reference proteome</keyword>
<dbReference type="InterPro" id="IPR002543">
    <property type="entry name" value="FtsK_dom"/>
</dbReference>
<evidence type="ECO:0000256" key="3">
    <source>
        <dbReference type="PROSITE-ProRule" id="PRU00289"/>
    </source>
</evidence>
<protein>
    <recommendedName>
        <fullName evidence="5">FtsK domain-containing protein</fullName>
    </recommendedName>
</protein>
<feature type="region of interest" description="Disordered" evidence="4">
    <location>
        <begin position="148"/>
        <end position="172"/>
    </location>
</feature>
<dbReference type="Gene3D" id="3.40.50.300">
    <property type="entry name" value="P-loop containing nucleotide triphosphate hydrolases"/>
    <property type="match status" value="1"/>
</dbReference>
<name>A0A1D8B130_9ACTO</name>
<dbReference type="KEGG" id="phon:BH719_02355"/>
<evidence type="ECO:0000313" key="6">
    <source>
        <dbReference type="EMBL" id="AOS46847.1"/>
    </source>
</evidence>
<feature type="non-terminal residue" evidence="6">
    <location>
        <position position="1"/>
    </location>
</feature>
<dbReference type="InterPro" id="IPR027417">
    <property type="entry name" value="P-loop_NTPase"/>
</dbReference>
<dbReference type="RefSeq" id="WP_050790612.1">
    <property type="nucleotide sequence ID" value="NZ_CP017298.1"/>
</dbReference>
<organism evidence="6 7">
    <name type="scientific">Pauljensenia hongkongensis</name>
    <dbReference type="NCBI Taxonomy" id="178339"/>
    <lineage>
        <taxon>Bacteria</taxon>
        <taxon>Bacillati</taxon>
        <taxon>Actinomycetota</taxon>
        <taxon>Actinomycetes</taxon>
        <taxon>Actinomycetales</taxon>
        <taxon>Actinomycetaceae</taxon>
        <taxon>Pauljensenia</taxon>
    </lineage>
</organism>
<dbReference type="InterPro" id="IPR050206">
    <property type="entry name" value="FtsK/SpoIIIE/SftA"/>
</dbReference>
<evidence type="ECO:0000256" key="2">
    <source>
        <dbReference type="ARBA" id="ARBA00022840"/>
    </source>
</evidence>
<dbReference type="PROSITE" id="PS50901">
    <property type="entry name" value="FTSK"/>
    <property type="match status" value="1"/>
</dbReference>
<dbReference type="CDD" id="cd01127">
    <property type="entry name" value="TrwB_TraG_TraD_VirD4"/>
    <property type="match status" value="1"/>
</dbReference>
<feature type="non-terminal residue" evidence="6">
    <location>
        <position position="663"/>
    </location>
</feature>
<evidence type="ECO:0000313" key="7">
    <source>
        <dbReference type="Proteomes" id="UP000095214"/>
    </source>
</evidence>
<evidence type="ECO:0000259" key="5">
    <source>
        <dbReference type="PROSITE" id="PS50901"/>
    </source>
</evidence>
<feature type="domain" description="FtsK" evidence="5">
    <location>
        <begin position="180"/>
        <end position="374"/>
    </location>
</feature>
<dbReference type="AlphaFoldDB" id="A0A1D8B130"/>
<accession>A0A1D8B130</accession>
<reference evidence="6 7" key="1">
    <citation type="submission" date="2016-09" db="EMBL/GenBank/DDBJ databases">
        <title>Complete genome sequence of Actinomyces hongkongensis HKU8.</title>
        <authorList>
            <person name="Gao Y.-X."/>
            <person name="Zhou Y.-Y."/>
            <person name="Xie Y."/>
            <person name="Wang M."/>
            <person name="Wang S.-J."/>
            <person name="Shen S.-G."/>
        </authorList>
    </citation>
    <scope>NUCLEOTIDE SEQUENCE [LARGE SCALE GENOMIC DNA]</scope>
    <source>
        <strain evidence="6 7">HKU8</strain>
    </source>
</reference>
<evidence type="ECO:0000256" key="1">
    <source>
        <dbReference type="ARBA" id="ARBA00022741"/>
    </source>
</evidence>
<keyword evidence="2 3" id="KW-0067">ATP-binding</keyword>
<keyword evidence="1 3" id="KW-0547">Nucleotide-binding</keyword>
<dbReference type="PANTHER" id="PTHR22683:SF1">
    <property type="entry name" value="TYPE VII SECRETION SYSTEM PROTEIN ESSC"/>
    <property type="match status" value="1"/>
</dbReference>
<dbReference type="GO" id="GO:0005524">
    <property type="term" value="F:ATP binding"/>
    <property type="evidence" value="ECO:0007669"/>
    <property type="project" value="UniProtKB-UniRule"/>
</dbReference>
<dbReference type="EMBL" id="CP017298">
    <property type="protein sequence ID" value="AOS46847.1"/>
    <property type="molecule type" value="Genomic_DNA"/>
</dbReference>
<dbReference type="Pfam" id="PF01580">
    <property type="entry name" value="FtsK_SpoIIIE"/>
    <property type="match status" value="1"/>
</dbReference>
<dbReference type="SUPFAM" id="SSF52540">
    <property type="entry name" value="P-loop containing nucleoside triphosphate hydrolases"/>
    <property type="match status" value="1"/>
</dbReference>
<gene>
    <name evidence="6" type="ORF">BH719_02355</name>
</gene>
<sequence>TRLGARIAVAGADAPAGKGPGARSLGFVGPGAHECALWCAGQIAAQTGGARVCTDQGTWTVGAPHAVIHITRSEACPHCAAPGAPGAQDAPVVHCGVGRAFEDLPPWCEQVFTARSAPVSPRWWWQVAASDDGAALPDVVEWEALGEAASGADGTDGDSRGDSDGLTDDGLAAPVGVGTDGEVVLDLVADGPHALVAGCTGSGKSEALLTWLLSMCSHHPPERVRLVLIDYKGGATFAPLSGLAHTECVLTDIDPGATARALRGIGALLADRERQLARIGVPDLRQWAQRHRADPARVAPPPARIVIAIDEFRVLVDSHPETMGVIMRLAAQGRSLGLHLVAATQRPAGAVSASMRANIDIRVALRCLTAADSMDVLGDDTAARIPRTPGRAVVTGRGPLQFARTGDARALVERINGRFRSCGRAPLWAPPIPASLTWEDVDARCPGRRALGLFDSVDSSGPAPVVWDGGPIEVQAPRSEARLAAAWVRSLAARAASLAGLPVHHCSQEPVAWAVSRVAPEDAAACARLLEGVCAHGPCVLAIDDLPAVLTSVSSAMGQLRCDEAWKGVLRGALAAGVVLVVASPGRFTLPSASMGVFSTRVLRAQSVDAALHAGIDSRSVVRLGAAEALVEAGGQEAALASVPLDAREPPGGGVRGGGWRVR</sequence>
<dbReference type="PANTHER" id="PTHR22683">
    <property type="entry name" value="SPORULATION PROTEIN RELATED"/>
    <property type="match status" value="1"/>
</dbReference>
<evidence type="ECO:0000256" key="4">
    <source>
        <dbReference type="SAM" id="MobiDB-lite"/>
    </source>
</evidence>
<proteinExistence type="predicted"/>
<dbReference type="Proteomes" id="UP000095214">
    <property type="component" value="Chromosome"/>
</dbReference>
<feature type="binding site" evidence="3">
    <location>
        <begin position="198"/>
        <end position="205"/>
    </location>
    <ligand>
        <name>ATP</name>
        <dbReference type="ChEBI" id="CHEBI:30616"/>
    </ligand>
</feature>